<proteinExistence type="predicted"/>
<evidence type="ECO:0000259" key="1">
    <source>
        <dbReference type="Pfam" id="PF07045"/>
    </source>
</evidence>
<gene>
    <name evidence="2" type="ORF">FHX80_113792</name>
</gene>
<dbReference type="Pfam" id="PF07045">
    <property type="entry name" value="DUF1330"/>
    <property type="match status" value="1"/>
</dbReference>
<reference evidence="2 3" key="1">
    <citation type="submission" date="2019-06" db="EMBL/GenBank/DDBJ databases">
        <title>Sequencing the genomes of 1000 actinobacteria strains.</title>
        <authorList>
            <person name="Klenk H.-P."/>
        </authorList>
    </citation>
    <scope>NUCLEOTIDE SEQUENCE [LARGE SCALE GENOMIC DNA]</scope>
    <source>
        <strain evidence="2 3">DSM 42059</strain>
    </source>
</reference>
<dbReference type="AlphaFoldDB" id="A0A561V107"/>
<name>A0A561V107_9ACTN</name>
<organism evidence="2 3">
    <name type="scientific">Streptomyces brevispora</name>
    <dbReference type="NCBI Taxonomy" id="887462"/>
    <lineage>
        <taxon>Bacteria</taxon>
        <taxon>Bacillati</taxon>
        <taxon>Actinomycetota</taxon>
        <taxon>Actinomycetes</taxon>
        <taxon>Kitasatosporales</taxon>
        <taxon>Streptomycetaceae</taxon>
        <taxon>Streptomyces</taxon>
    </lineage>
</organism>
<dbReference type="OrthoDB" id="9806380at2"/>
<feature type="domain" description="DUF1330" evidence="1">
    <location>
        <begin position="2"/>
        <end position="96"/>
    </location>
</feature>
<evidence type="ECO:0000313" key="2">
    <source>
        <dbReference type="EMBL" id="TWG05315.1"/>
    </source>
</evidence>
<dbReference type="InterPro" id="IPR010753">
    <property type="entry name" value="DUF1330"/>
</dbReference>
<dbReference type="EMBL" id="VIWW01000001">
    <property type="protein sequence ID" value="TWG05315.1"/>
    <property type="molecule type" value="Genomic_DNA"/>
</dbReference>
<dbReference type="PANTHER" id="PTHR41521:SF4">
    <property type="entry name" value="BLR0684 PROTEIN"/>
    <property type="match status" value="1"/>
</dbReference>
<sequence>MTAYAIAHLQPEGPPNEEVIEYIERIQSTMDPHGGRFLVHNTPVEVMEGGWPGAVVVLEFPTIEAARTWFASPAYQELAPLRTRNMAGDVVLVDGVARDYDAAATAAAIRAEALRSG</sequence>
<evidence type="ECO:0000313" key="3">
    <source>
        <dbReference type="Proteomes" id="UP000318186"/>
    </source>
</evidence>
<dbReference type="SUPFAM" id="SSF54909">
    <property type="entry name" value="Dimeric alpha+beta barrel"/>
    <property type="match status" value="1"/>
</dbReference>
<protein>
    <submittedName>
        <fullName evidence="2">Uncharacterized protein (DUF1330 family)</fullName>
    </submittedName>
</protein>
<dbReference type="PANTHER" id="PTHR41521">
    <property type="match status" value="1"/>
</dbReference>
<dbReference type="Proteomes" id="UP000318186">
    <property type="component" value="Unassembled WGS sequence"/>
</dbReference>
<accession>A0A561V107</accession>
<dbReference type="Gene3D" id="3.30.70.100">
    <property type="match status" value="1"/>
</dbReference>
<comment type="caution">
    <text evidence="2">The sequence shown here is derived from an EMBL/GenBank/DDBJ whole genome shotgun (WGS) entry which is preliminary data.</text>
</comment>
<dbReference type="InterPro" id="IPR011008">
    <property type="entry name" value="Dimeric_a/b-barrel"/>
</dbReference>
<dbReference type="RefSeq" id="WP_145765276.1">
    <property type="nucleotide sequence ID" value="NZ_JBHJUX010000070.1"/>
</dbReference>